<protein>
    <submittedName>
        <fullName evidence="5">LuxR family transcriptional regulator</fullName>
    </submittedName>
</protein>
<dbReference type="GO" id="GO:0003677">
    <property type="term" value="F:DNA binding"/>
    <property type="evidence" value="ECO:0007669"/>
    <property type="project" value="UniProtKB-KW"/>
</dbReference>
<dbReference type="Gene3D" id="1.10.10.10">
    <property type="entry name" value="Winged helix-like DNA-binding domain superfamily/Winged helix DNA-binding domain"/>
    <property type="match status" value="1"/>
</dbReference>
<dbReference type="InterPro" id="IPR000792">
    <property type="entry name" value="Tscrpt_reg_LuxR_C"/>
</dbReference>
<dbReference type="Pfam" id="PF00196">
    <property type="entry name" value="GerE"/>
    <property type="match status" value="1"/>
</dbReference>
<dbReference type="PRINTS" id="PR00038">
    <property type="entry name" value="HTHLUXR"/>
</dbReference>
<keyword evidence="6" id="KW-1185">Reference proteome</keyword>
<dbReference type="CDD" id="cd06170">
    <property type="entry name" value="LuxR_C_like"/>
    <property type="match status" value="1"/>
</dbReference>
<dbReference type="PROSITE" id="PS50043">
    <property type="entry name" value="HTH_LUXR_2"/>
    <property type="match status" value="1"/>
</dbReference>
<name>A0A4Q2T5N5_9HYPH</name>
<dbReference type="EMBL" id="SDVB01000238">
    <property type="protein sequence ID" value="RYC12228.1"/>
    <property type="molecule type" value="Genomic_DNA"/>
</dbReference>
<dbReference type="SMART" id="SM00421">
    <property type="entry name" value="HTH_LUXR"/>
    <property type="match status" value="1"/>
</dbReference>
<dbReference type="OrthoDB" id="3170288at2"/>
<dbReference type="RefSeq" id="WP_129332655.1">
    <property type="nucleotide sequence ID" value="NZ_SDVB01000238.1"/>
</dbReference>
<dbReference type="SUPFAM" id="SSF46894">
    <property type="entry name" value="C-terminal effector domain of the bipartite response regulators"/>
    <property type="match status" value="1"/>
</dbReference>
<sequence>MINQKGYFDLLDWLESEEVVRPQPFFKRMQAEFGISNILYIDAIPAATGVRLHRIHHTYGPHVVRAVTALGPHVLTPLLKHALTSVRPLDWSMLPETIPSAQFLLSVAREHALPTTGVCYPLASREGHAALFAISVADARDWRQFRRHYDRDLHTLAAKFHAAVLETAEEGPHRQNARSILTGREKEALSWAAAGKSYWEIAVILGISERTVRYFMSNARRKLNVVSNTQAVAEAVWQGLISGPDNRSE</sequence>
<dbReference type="Gene3D" id="3.30.450.80">
    <property type="entry name" value="Transcription factor LuxR-like, autoinducer-binding domain"/>
    <property type="match status" value="1"/>
</dbReference>
<dbReference type="Pfam" id="PF03472">
    <property type="entry name" value="Autoind_bind"/>
    <property type="match status" value="1"/>
</dbReference>
<dbReference type="PANTHER" id="PTHR44688:SF16">
    <property type="entry name" value="DNA-BINDING TRANSCRIPTIONAL ACTIVATOR DEVR_DOSR"/>
    <property type="match status" value="1"/>
</dbReference>
<reference evidence="5 6" key="1">
    <citation type="submission" date="2019-01" db="EMBL/GenBank/DDBJ databases">
        <authorList>
            <person name="Deng T."/>
        </authorList>
    </citation>
    <scope>NUCLEOTIDE SEQUENCE [LARGE SCALE GENOMIC DNA]</scope>
    <source>
        <strain evidence="5 6">F8825</strain>
    </source>
</reference>
<evidence type="ECO:0000313" key="6">
    <source>
        <dbReference type="Proteomes" id="UP000291088"/>
    </source>
</evidence>
<keyword evidence="2" id="KW-0238">DNA-binding</keyword>
<keyword evidence="1" id="KW-0805">Transcription regulation</keyword>
<dbReference type="PANTHER" id="PTHR44688">
    <property type="entry name" value="DNA-BINDING TRANSCRIPTIONAL ACTIVATOR DEVR_DOSR"/>
    <property type="match status" value="1"/>
</dbReference>
<dbReference type="PROSITE" id="PS00622">
    <property type="entry name" value="HTH_LUXR_1"/>
    <property type="match status" value="1"/>
</dbReference>
<proteinExistence type="predicted"/>
<dbReference type="GO" id="GO:0006355">
    <property type="term" value="P:regulation of DNA-templated transcription"/>
    <property type="evidence" value="ECO:0007669"/>
    <property type="project" value="InterPro"/>
</dbReference>
<dbReference type="InterPro" id="IPR036388">
    <property type="entry name" value="WH-like_DNA-bd_sf"/>
</dbReference>
<dbReference type="AlphaFoldDB" id="A0A4Q2T5N5"/>
<keyword evidence="3" id="KW-0804">Transcription</keyword>
<feature type="domain" description="HTH luxR-type" evidence="4">
    <location>
        <begin position="174"/>
        <end position="239"/>
    </location>
</feature>
<dbReference type="Proteomes" id="UP000291088">
    <property type="component" value="Unassembled WGS sequence"/>
</dbReference>
<dbReference type="SUPFAM" id="SSF75516">
    <property type="entry name" value="Pheromone-binding domain of LuxR-like quorum-sensing transcription factors"/>
    <property type="match status" value="1"/>
</dbReference>
<dbReference type="InterPro" id="IPR005143">
    <property type="entry name" value="TF_LuxR_autoind-bd_dom"/>
</dbReference>
<evidence type="ECO:0000256" key="1">
    <source>
        <dbReference type="ARBA" id="ARBA00023015"/>
    </source>
</evidence>
<evidence type="ECO:0000256" key="3">
    <source>
        <dbReference type="ARBA" id="ARBA00023163"/>
    </source>
</evidence>
<dbReference type="InterPro" id="IPR036693">
    <property type="entry name" value="TF_LuxR_autoind-bd_dom_sf"/>
</dbReference>
<evidence type="ECO:0000256" key="2">
    <source>
        <dbReference type="ARBA" id="ARBA00023125"/>
    </source>
</evidence>
<comment type="caution">
    <text evidence="5">The sequence shown here is derived from an EMBL/GenBank/DDBJ whole genome shotgun (WGS) entry which is preliminary data.</text>
</comment>
<evidence type="ECO:0000313" key="5">
    <source>
        <dbReference type="EMBL" id="RYC12228.1"/>
    </source>
</evidence>
<gene>
    <name evidence="5" type="ORF">EUU22_14355</name>
</gene>
<dbReference type="InterPro" id="IPR016032">
    <property type="entry name" value="Sig_transdc_resp-reg_C-effctor"/>
</dbReference>
<organism evidence="5 6">
    <name type="scientific">Ciceribacter ferrooxidans</name>
    <dbReference type="NCBI Taxonomy" id="2509717"/>
    <lineage>
        <taxon>Bacteria</taxon>
        <taxon>Pseudomonadati</taxon>
        <taxon>Pseudomonadota</taxon>
        <taxon>Alphaproteobacteria</taxon>
        <taxon>Hyphomicrobiales</taxon>
        <taxon>Rhizobiaceae</taxon>
        <taxon>Ciceribacter</taxon>
    </lineage>
</organism>
<evidence type="ECO:0000259" key="4">
    <source>
        <dbReference type="PROSITE" id="PS50043"/>
    </source>
</evidence>
<accession>A0A4Q2T5N5</accession>